<protein>
    <submittedName>
        <fullName evidence="3">Uncharacterized protein</fullName>
    </submittedName>
</protein>
<keyword evidence="2" id="KW-0472">Membrane</keyword>
<evidence type="ECO:0000256" key="2">
    <source>
        <dbReference type="SAM" id="Phobius"/>
    </source>
</evidence>
<reference evidence="3" key="1">
    <citation type="submission" date="2021-05" db="EMBL/GenBank/DDBJ databases">
        <authorList>
            <person name="Alioto T."/>
            <person name="Alioto T."/>
            <person name="Gomez Garrido J."/>
        </authorList>
    </citation>
    <scope>NUCLEOTIDE SEQUENCE</scope>
</reference>
<proteinExistence type="predicted"/>
<evidence type="ECO:0000313" key="3">
    <source>
        <dbReference type="EMBL" id="CAG6693966.1"/>
    </source>
</evidence>
<keyword evidence="2" id="KW-0812">Transmembrane</keyword>
<keyword evidence="2" id="KW-1133">Transmembrane helix</keyword>
<feature type="compositionally biased region" description="Polar residues" evidence="1">
    <location>
        <begin position="7"/>
        <end position="31"/>
    </location>
</feature>
<accession>A0A8D8TS06</accession>
<feature type="transmembrane region" description="Helical" evidence="2">
    <location>
        <begin position="85"/>
        <end position="106"/>
    </location>
</feature>
<organism evidence="3">
    <name type="scientific">Cacopsylla melanoneura</name>
    <dbReference type="NCBI Taxonomy" id="428564"/>
    <lineage>
        <taxon>Eukaryota</taxon>
        <taxon>Metazoa</taxon>
        <taxon>Ecdysozoa</taxon>
        <taxon>Arthropoda</taxon>
        <taxon>Hexapoda</taxon>
        <taxon>Insecta</taxon>
        <taxon>Pterygota</taxon>
        <taxon>Neoptera</taxon>
        <taxon>Paraneoptera</taxon>
        <taxon>Hemiptera</taxon>
        <taxon>Sternorrhyncha</taxon>
        <taxon>Psylloidea</taxon>
        <taxon>Psyllidae</taxon>
        <taxon>Psyllinae</taxon>
        <taxon>Cacopsylla</taxon>
    </lineage>
</organism>
<dbReference type="EMBL" id="HBUF01315668">
    <property type="protein sequence ID" value="CAG6693966.1"/>
    <property type="molecule type" value="Transcribed_RNA"/>
</dbReference>
<dbReference type="AlphaFoldDB" id="A0A8D8TS06"/>
<evidence type="ECO:0000256" key="1">
    <source>
        <dbReference type="SAM" id="MobiDB-lite"/>
    </source>
</evidence>
<name>A0A8D8TS06_9HEMI</name>
<sequence length="108" mass="12308">MRRVNTKRLTSSVTTNSSAKITRSNSSTLQDGGSEPRPLSFNTDLVSIYCDNRPRKINTNYVWRLPLVLYPFLFIRSNGTFQSYLGVHCCYWLCGQVGQVGLFFFISV</sequence>
<feature type="region of interest" description="Disordered" evidence="1">
    <location>
        <begin position="1"/>
        <end position="36"/>
    </location>
</feature>